<evidence type="ECO:0000313" key="3">
    <source>
        <dbReference type="EMBL" id="PWA60146.1"/>
    </source>
</evidence>
<feature type="domain" description="DUF7950" evidence="2">
    <location>
        <begin position="170"/>
        <end position="293"/>
    </location>
</feature>
<gene>
    <name evidence="3" type="ORF">CTI12_AA328390</name>
</gene>
<comment type="caution">
    <text evidence="3">The sequence shown here is derived from an EMBL/GenBank/DDBJ whole genome shotgun (WGS) entry which is preliminary data.</text>
</comment>
<feature type="compositionally biased region" description="Polar residues" evidence="1">
    <location>
        <begin position="91"/>
        <end position="102"/>
    </location>
</feature>
<evidence type="ECO:0000259" key="2">
    <source>
        <dbReference type="Pfam" id="PF25821"/>
    </source>
</evidence>
<keyword evidence="4" id="KW-1185">Reference proteome</keyword>
<feature type="region of interest" description="Disordered" evidence="1">
    <location>
        <begin position="40"/>
        <end position="102"/>
    </location>
</feature>
<dbReference type="InterPro" id="IPR057710">
    <property type="entry name" value="DUF7950"/>
</dbReference>
<accession>A0A2U1MG19</accession>
<dbReference type="OrthoDB" id="1898295at2759"/>
<proteinExistence type="predicted"/>
<dbReference type="STRING" id="35608.A0A2U1MG19"/>
<organism evidence="3 4">
    <name type="scientific">Artemisia annua</name>
    <name type="common">Sweet wormwood</name>
    <dbReference type="NCBI Taxonomy" id="35608"/>
    <lineage>
        <taxon>Eukaryota</taxon>
        <taxon>Viridiplantae</taxon>
        <taxon>Streptophyta</taxon>
        <taxon>Embryophyta</taxon>
        <taxon>Tracheophyta</taxon>
        <taxon>Spermatophyta</taxon>
        <taxon>Magnoliopsida</taxon>
        <taxon>eudicotyledons</taxon>
        <taxon>Gunneridae</taxon>
        <taxon>Pentapetalae</taxon>
        <taxon>asterids</taxon>
        <taxon>campanulids</taxon>
        <taxon>Asterales</taxon>
        <taxon>Asteraceae</taxon>
        <taxon>Asteroideae</taxon>
        <taxon>Anthemideae</taxon>
        <taxon>Artemisiinae</taxon>
        <taxon>Artemisia</taxon>
    </lineage>
</organism>
<dbReference type="AlphaFoldDB" id="A0A2U1MG19"/>
<evidence type="ECO:0000313" key="4">
    <source>
        <dbReference type="Proteomes" id="UP000245207"/>
    </source>
</evidence>
<feature type="compositionally biased region" description="Basic residues" evidence="1">
    <location>
        <begin position="75"/>
        <end position="90"/>
    </location>
</feature>
<dbReference type="PANTHER" id="PTHR33595:SF7">
    <property type="entry name" value="OS12G0242500 PROTEIN"/>
    <property type="match status" value="1"/>
</dbReference>
<reference evidence="3 4" key="1">
    <citation type="journal article" date="2018" name="Mol. Plant">
        <title>The genome of Artemisia annua provides insight into the evolution of Asteraceae family and artemisinin biosynthesis.</title>
        <authorList>
            <person name="Shen Q."/>
            <person name="Zhang L."/>
            <person name="Liao Z."/>
            <person name="Wang S."/>
            <person name="Yan T."/>
            <person name="Shi P."/>
            <person name="Liu M."/>
            <person name="Fu X."/>
            <person name="Pan Q."/>
            <person name="Wang Y."/>
            <person name="Lv Z."/>
            <person name="Lu X."/>
            <person name="Zhang F."/>
            <person name="Jiang W."/>
            <person name="Ma Y."/>
            <person name="Chen M."/>
            <person name="Hao X."/>
            <person name="Li L."/>
            <person name="Tang Y."/>
            <person name="Lv G."/>
            <person name="Zhou Y."/>
            <person name="Sun X."/>
            <person name="Brodelius P.E."/>
            <person name="Rose J.K.C."/>
            <person name="Tang K."/>
        </authorList>
    </citation>
    <scope>NUCLEOTIDE SEQUENCE [LARGE SCALE GENOMIC DNA]</scope>
    <source>
        <strain evidence="4">cv. Huhao1</strain>
        <tissue evidence="3">Leaf</tissue>
    </source>
</reference>
<evidence type="ECO:0000256" key="1">
    <source>
        <dbReference type="SAM" id="MobiDB-lite"/>
    </source>
</evidence>
<dbReference type="PANTHER" id="PTHR33595">
    <property type="entry name" value="VON WILLEBRAND FACTOR A DOMAIN PROTEIN"/>
    <property type="match status" value="1"/>
</dbReference>
<dbReference type="EMBL" id="PKPP01005432">
    <property type="protein sequence ID" value="PWA60146.1"/>
    <property type="molecule type" value="Genomic_DNA"/>
</dbReference>
<sequence length="297" mass="32588">MDGRGGCCITRYSDCGGRSLRYGMSKVDRIMLKFRPIAPKPIASVSGSSSSTVDNTEGGTKRRKRKYVRSSNGNKAKKNTKDKSPKKRKVTPSSSSVCKSGETTVRVVNPVTLPLMPETPDRMKTSPDENIKNISCNKLQLDLCNSHVTIPSGSGHVTVTNNMRNTESVSLVTMECVMDAWMSPDVGLGFATDQTIMMNLEIDTCPSFVTNSRDMVVWTNKAYREMTSGIGADVTVVNKYNRVSMPVYCSVFTCKMKVTWGSKSAPLHVTAPCDVWRLRSGGYAWRLDVKAALGLGR</sequence>
<name>A0A2U1MG19_ARTAN</name>
<dbReference type="Pfam" id="PF25821">
    <property type="entry name" value="DUF7950"/>
    <property type="match status" value="1"/>
</dbReference>
<dbReference type="Proteomes" id="UP000245207">
    <property type="component" value="Unassembled WGS sequence"/>
</dbReference>
<protein>
    <recommendedName>
        <fullName evidence="2">DUF7950 domain-containing protein</fullName>
    </recommendedName>
</protein>